<dbReference type="SUPFAM" id="SSF140459">
    <property type="entry name" value="PE/PPE dimer-like"/>
    <property type="match status" value="1"/>
</dbReference>
<sequence>MTAPVWIAAPPEVHSALLSSGPGPASLLAAAGAWNTLSAEYASVAQELTAVLAAVPAGTWQGPSAEAYLAAHAPYLAWLMQSSAKSAAAADRHETAAAAYAAALAAMPTLAELATNHIVHAVLVATNFFGLNTIPIALNEADYVRMWIQAATTMSTYQQLSAAAVASTPPTTPAPTVVNPVSTWLDSATTSIGTAEQLARDASALSLSDLQAALLELIQNFSVAAFLQDPLVYSQQVVETFVGKVPLLSDLYFGFGGDHVFEFLENPVGFVENIVNKFLADPVAALSNPFLLVLSPDDFASIGYSLFSPLIPAVAPAGAAGGFAGLAGAAGLAGPPLAAAPPALAPGTAAPAALPAAVPVPTAAASAVAPAAAPAAAPASAASTVAGTAPTAATAGGTAFAAPYGVAPPGIDVGTRRRTGAAAASSAKRAAPQPDAAAATAREQARARRRTRAKRRELGDEFANMDIELDPDWAAPPPQPPTPTPASDEAAGTLGFAGTVANEGAHAAGMATLSGDPFGGGPREPMLPATWDPEPPADESY</sequence>
<dbReference type="InterPro" id="IPR038332">
    <property type="entry name" value="PPE_sf"/>
</dbReference>
<dbReference type="Pfam" id="PF18878">
    <property type="entry name" value="PPE-PPW"/>
    <property type="match status" value="1"/>
</dbReference>
<dbReference type="Pfam" id="PF00823">
    <property type="entry name" value="PPE"/>
    <property type="match status" value="1"/>
</dbReference>
<organism evidence="5 6">
    <name type="scientific">Mycobacterium paraense</name>
    <dbReference type="NCBI Taxonomy" id="767916"/>
    <lineage>
        <taxon>Bacteria</taxon>
        <taxon>Bacillati</taxon>
        <taxon>Actinomycetota</taxon>
        <taxon>Actinomycetes</taxon>
        <taxon>Mycobacteriales</taxon>
        <taxon>Mycobacteriaceae</taxon>
        <taxon>Mycobacterium</taxon>
        <taxon>Mycobacterium simiae complex</taxon>
    </lineage>
</organism>
<dbReference type="Gene3D" id="1.20.1260.20">
    <property type="entry name" value="PPE superfamily"/>
    <property type="match status" value="1"/>
</dbReference>
<dbReference type="InterPro" id="IPR043641">
    <property type="entry name" value="PPE-PPW_C"/>
</dbReference>
<evidence type="ECO:0000259" key="3">
    <source>
        <dbReference type="Pfam" id="PF00823"/>
    </source>
</evidence>
<feature type="domain" description="PPE" evidence="3">
    <location>
        <begin position="6"/>
        <end position="168"/>
    </location>
</feature>
<dbReference type="PANTHER" id="PTHR46766:SF1">
    <property type="entry name" value="GLUTAMINE-RICH PROTEIN 2"/>
    <property type="match status" value="1"/>
</dbReference>
<dbReference type="PANTHER" id="PTHR46766">
    <property type="entry name" value="GLUTAMINE-RICH PROTEIN 2"/>
    <property type="match status" value="1"/>
</dbReference>
<feature type="compositionally biased region" description="Low complexity" evidence="2">
    <location>
        <begin position="420"/>
        <end position="442"/>
    </location>
</feature>
<dbReference type="Proteomes" id="UP000193285">
    <property type="component" value="Unassembled WGS sequence"/>
</dbReference>
<name>A0A1X2A3Y4_9MYCO</name>
<dbReference type="AlphaFoldDB" id="A0A1X2A3Y4"/>
<protein>
    <recommendedName>
        <fullName evidence="7">PPE family domain-containing protein</fullName>
    </recommendedName>
</protein>
<proteinExistence type="inferred from homology"/>
<evidence type="ECO:0000313" key="6">
    <source>
        <dbReference type="Proteomes" id="UP000193285"/>
    </source>
</evidence>
<feature type="domain" description="PPE-PPW subfamily C-terminal" evidence="4">
    <location>
        <begin position="486"/>
        <end position="531"/>
    </location>
</feature>
<dbReference type="RefSeq" id="WP_085246254.1">
    <property type="nucleotide sequence ID" value="NZ_LQPN01000074.1"/>
</dbReference>
<dbReference type="STRING" id="767916.AWB91_05850"/>
<feature type="compositionally biased region" description="Pro residues" evidence="2">
    <location>
        <begin position="474"/>
        <end position="484"/>
    </location>
</feature>
<evidence type="ECO:0000256" key="2">
    <source>
        <dbReference type="SAM" id="MobiDB-lite"/>
    </source>
</evidence>
<dbReference type="GO" id="GO:0052572">
    <property type="term" value="P:response to host immune response"/>
    <property type="evidence" value="ECO:0007669"/>
    <property type="project" value="TreeGrafter"/>
</dbReference>
<evidence type="ECO:0000259" key="4">
    <source>
        <dbReference type="Pfam" id="PF18878"/>
    </source>
</evidence>
<comment type="similarity">
    <text evidence="1">Belongs to the mycobacterial PPE family.</text>
</comment>
<evidence type="ECO:0000256" key="1">
    <source>
        <dbReference type="ARBA" id="ARBA00010652"/>
    </source>
</evidence>
<gene>
    <name evidence="5" type="ORF">AWB90_24565</name>
</gene>
<dbReference type="InterPro" id="IPR000030">
    <property type="entry name" value="PPE_dom"/>
</dbReference>
<feature type="region of interest" description="Disordered" evidence="2">
    <location>
        <begin position="411"/>
        <end position="541"/>
    </location>
</feature>
<dbReference type="FunFam" id="1.20.1260.20:FF:000001">
    <property type="entry name" value="PPE family protein PPE41"/>
    <property type="match status" value="1"/>
</dbReference>
<dbReference type="OrthoDB" id="4701579at2"/>
<accession>A0A1X2A3Y4</accession>
<evidence type="ECO:0000313" key="5">
    <source>
        <dbReference type="EMBL" id="ORW38017.1"/>
    </source>
</evidence>
<evidence type="ECO:0008006" key="7">
    <source>
        <dbReference type="Google" id="ProtNLM"/>
    </source>
</evidence>
<comment type="caution">
    <text evidence="5">The sequence shown here is derived from an EMBL/GenBank/DDBJ whole genome shotgun (WGS) entry which is preliminary data.</text>
</comment>
<reference evidence="5 6" key="1">
    <citation type="journal article" date="2015" name="Emerg. Microbes Infect.">
        <title>Characterization of 17 strains belonging to the Mycobacterium simiae complex and description of Mycobacterium paraense sp. nov.</title>
        <authorList>
            <person name="Fusco da Costa A.R."/>
            <person name="Fedrizzi T."/>
            <person name="Lopes M.L."/>
            <person name="Pecorari M."/>
            <person name="Oliveira da Costa W.L."/>
            <person name="Giacobazzi E."/>
            <person name="da Costa Bahia J.R."/>
            <person name="De Sanctis V."/>
            <person name="Batista Lima K.V."/>
            <person name="Bertorelli R."/>
            <person name="Grottola A."/>
            <person name="Fabio A."/>
            <person name="Mariottini A."/>
            <person name="Ferretti P."/>
            <person name="Di Leva F."/>
            <person name="Fregni Serpini G."/>
            <person name="Tagliazucchi S."/>
            <person name="Rumpianesi F."/>
            <person name="Jousson O."/>
            <person name="Segata N."/>
            <person name="Tortoli E."/>
        </authorList>
    </citation>
    <scope>NUCLEOTIDE SEQUENCE [LARGE SCALE GENOMIC DNA]</scope>
    <source>
        <strain evidence="5 6">IEC33</strain>
    </source>
</reference>
<dbReference type="EMBL" id="LQPN01000074">
    <property type="protein sequence ID" value="ORW38017.1"/>
    <property type="molecule type" value="Genomic_DNA"/>
</dbReference>